<keyword evidence="1" id="KW-0175">Coiled coil</keyword>
<reference evidence="2 3" key="1">
    <citation type="journal article" date="2020" name="Phytopathology">
        <title>A high-quality genome resource of Botrytis fragariae, a new and rapidly spreading fungal pathogen causing strawberry gray mold in the U.S.A.</title>
        <authorList>
            <person name="Wu Y."/>
            <person name="Saski C.A."/>
            <person name="Schnabel G."/>
            <person name="Xiao S."/>
            <person name="Hu M."/>
        </authorList>
    </citation>
    <scope>NUCLEOTIDE SEQUENCE [LARGE SCALE GENOMIC DNA]</scope>
    <source>
        <strain evidence="2 3">BVB16</strain>
    </source>
</reference>
<dbReference type="Proteomes" id="UP000531561">
    <property type="component" value="Unassembled WGS sequence"/>
</dbReference>
<proteinExistence type="predicted"/>
<accession>A0A8H6AW16</accession>
<evidence type="ECO:0000313" key="2">
    <source>
        <dbReference type="EMBL" id="KAF5874588.1"/>
    </source>
</evidence>
<organism evidence="2 3">
    <name type="scientific">Botrytis fragariae</name>
    <dbReference type="NCBI Taxonomy" id="1964551"/>
    <lineage>
        <taxon>Eukaryota</taxon>
        <taxon>Fungi</taxon>
        <taxon>Dikarya</taxon>
        <taxon>Ascomycota</taxon>
        <taxon>Pezizomycotina</taxon>
        <taxon>Leotiomycetes</taxon>
        <taxon>Helotiales</taxon>
        <taxon>Sclerotiniaceae</taxon>
        <taxon>Botrytis</taxon>
    </lineage>
</organism>
<keyword evidence="3" id="KW-1185">Reference proteome</keyword>
<evidence type="ECO:0000313" key="3">
    <source>
        <dbReference type="Proteomes" id="UP000531561"/>
    </source>
</evidence>
<comment type="caution">
    <text evidence="2">The sequence shown here is derived from an EMBL/GenBank/DDBJ whole genome shotgun (WGS) entry which is preliminary data.</text>
</comment>
<dbReference type="AlphaFoldDB" id="A0A8H6AW16"/>
<protein>
    <submittedName>
        <fullName evidence="2">Uncharacterized protein</fullName>
    </submittedName>
</protein>
<sequence>MLKACNILTPDNLPEGVEKFNFVYRKLCKLDKIVRKLKQKPSSDRAIIIKHLKDNVISELKTNIHAARADISEKEKKQKVVKSVKMNMSDIPSVDLSFEALMSEVGSQVGYTHTKYTSRIMDLLQLIRNLKDVPNSSYHQNRASCQNKVKELRQEIFSHEKLLNHEKENLEEEIRLGSKKDWEIKSGQIGVPLNGRDHQYIKNFLEGALQKKSEEFEGLGMIKVWSLITDREYLDMLIERLEPGHGMFTFRINPVINECYRGVAGD</sequence>
<dbReference type="OrthoDB" id="3548141at2759"/>
<dbReference type="EMBL" id="JABFCT010000007">
    <property type="protein sequence ID" value="KAF5874588.1"/>
    <property type="molecule type" value="Genomic_DNA"/>
</dbReference>
<dbReference type="GeneID" id="59258692"/>
<gene>
    <name evidence="2" type="ORF">Bfra_004599</name>
</gene>
<evidence type="ECO:0000256" key="1">
    <source>
        <dbReference type="SAM" id="Coils"/>
    </source>
</evidence>
<dbReference type="RefSeq" id="XP_037193534.1">
    <property type="nucleotide sequence ID" value="XM_037335000.1"/>
</dbReference>
<feature type="coiled-coil region" evidence="1">
    <location>
        <begin position="135"/>
        <end position="169"/>
    </location>
</feature>
<name>A0A8H6AW16_9HELO</name>